<dbReference type="GO" id="GO:0016787">
    <property type="term" value="F:hydrolase activity"/>
    <property type="evidence" value="ECO:0007669"/>
    <property type="project" value="UniProtKB-KW"/>
</dbReference>
<evidence type="ECO:0000256" key="4">
    <source>
        <dbReference type="ARBA" id="ARBA00022833"/>
    </source>
</evidence>
<dbReference type="InterPro" id="IPR036866">
    <property type="entry name" value="RibonucZ/Hydroxyglut_hydro"/>
</dbReference>
<dbReference type="AlphaFoldDB" id="A0AA40E4C6"/>
<keyword evidence="8" id="KW-1185">Reference proteome</keyword>
<feature type="region of interest" description="Disordered" evidence="5">
    <location>
        <begin position="1"/>
        <end position="20"/>
    </location>
</feature>
<evidence type="ECO:0000256" key="2">
    <source>
        <dbReference type="ARBA" id="ARBA00022723"/>
    </source>
</evidence>
<dbReference type="SUPFAM" id="SSF56281">
    <property type="entry name" value="Metallo-hydrolase/oxidoreductase"/>
    <property type="match status" value="1"/>
</dbReference>
<gene>
    <name evidence="7" type="ORF">B0T26DRAFT_263684</name>
</gene>
<comment type="similarity">
    <text evidence="1">Belongs to the metallo-beta-lactamase superfamily.</text>
</comment>
<reference evidence="7" key="1">
    <citation type="submission" date="2023-06" db="EMBL/GenBank/DDBJ databases">
        <title>Genome-scale phylogeny and comparative genomics of the fungal order Sordariales.</title>
        <authorList>
            <consortium name="Lawrence Berkeley National Laboratory"/>
            <person name="Hensen N."/>
            <person name="Bonometti L."/>
            <person name="Westerberg I."/>
            <person name="Brannstrom I.O."/>
            <person name="Guillou S."/>
            <person name="Cros-Aarteil S."/>
            <person name="Calhoun S."/>
            <person name="Haridas S."/>
            <person name="Kuo A."/>
            <person name="Mondo S."/>
            <person name="Pangilinan J."/>
            <person name="Riley R."/>
            <person name="LaButti K."/>
            <person name="Andreopoulos B."/>
            <person name="Lipzen A."/>
            <person name="Chen C."/>
            <person name="Yanf M."/>
            <person name="Daum C."/>
            <person name="Ng V."/>
            <person name="Clum A."/>
            <person name="Steindorff A."/>
            <person name="Ohm R."/>
            <person name="Martin F."/>
            <person name="Silar P."/>
            <person name="Natvig D."/>
            <person name="Lalanne C."/>
            <person name="Gautier V."/>
            <person name="Ament-velasquez S.L."/>
            <person name="Kruys A."/>
            <person name="Hutchinson M.I."/>
            <person name="Powell A.J."/>
            <person name="Barry K."/>
            <person name="Miller A.N."/>
            <person name="Grigoriev I.V."/>
            <person name="Debuchy R."/>
            <person name="Gladieux P."/>
            <person name="Thoren M.H."/>
            <person name="Johannesson H."/>
        </authorList>
    </citation>
    <scope>NUCLEOTIDE SEQUENCE</scope>
    <source>
        <strain evidence="7">SMH2392-1A</strain>
    </source>
</reference>
<accession>A0AA40E4C6</accession>
<comment type="caution">
    <text evidence="7">The sequence shown here is derived from an EMBL/GenBank/DDBJ whole genome shotgun (WGS) entry which is preliminary data.</text>
</comment>
<evidence type="ECO:0000256" key="3">
    <source>
        <dbReference type="ARBA" id="ARBA00022801"/>
    </source>
</evidence>
<protein>
    <submittedName>
        <fullName evidence="7">Beta-lactamase-like protein</fullName>
    </submittedName>
</protein>
<dbReference type="Gene3D" id="3.60.15.10">
    <property type="entry name" value="Ribonuclease Z/Hydroxyacylglutathione hydrolase-like"/>
    <property type="match status" value="1"/>
</dbReference>
<keyword evidence="3" id="KW-0378">Hydrolase</keyword>
<dbReference type="PANTHER" id="PTHR42978:SF5">
    <property type="entry name" value="METALLO-BETA-LACTAMASE DOMAIN-CONTAINING PROTEIN"/>
    <property type="match status" value="1"/>
</dbReference>
<dbReference type="Pfam" id="PF00753">
    <property type="entry name" value="Lactamase_B"/>
    <property type="match status" value="1"/>
</dbReference>
<evidence type="ECO:0000256" key="1">
    <source>
        <dbReference type="ARBA" id="ARBA00007749"/>
    </source>
</evidence>
<evidence type="ECO:0000259" key="6">
    <source>
        <dbReference type="SMART" id="SM00849"/>
    </source>
</evidence>
<keyword evidence="2" id="KW-0479">Metal-binding</keyword>
<feature type="domain" description="Metallo-beta-lactamase" evidence="6">
    <location>
        <begin position="59"/>
        <end position="298"/>
    </location>
</feature>
<dbReference type="InterPro" id="IPR051013">
    <property type="entry name" value="MBL_superfamily_lactonases"/>
</dbReference>
<evidence type="ECO:0000256" key="5">
    <source>
        <dbReference type="SAM" id="MobiDB-lite"/>
    </source>
</evidence>
<dbReference type="InterPro" id="IPR001279">
    <property type="entry name" value="Metallo-B-lactamas"/>
</dbReference>
<name>A0AA40E4C6_9PEZI</name>
<dbReference type="RefSeq" id="XP_060299485.1">
    <property type="nucleotide sequence ID" value="XM_060434064.1"/>
</dbReference>
<dbReference type="GO" id="GO:0046872">
    <property type="term" value="F:metal ion binding"/>
    <property type="evidence" value="ECO:0007669"/>
    <property type="project" value="UniProtKB-KW"/>
</dbReference>
<dbReference type="PANTHER" id="PTHR42978">
    <property type="entry name" value="QUORUM-QUENCHING LACTONASE YTNP-RELATED-RELATED"/>
    <property type="match status" value="1"/>
</dbReference>
<sequence length="392" mass="42518">MTMASSACLTRPKTPPPLNIPSSSATVTVKVIDSTTSLFLDPPLFWRPAMKGFDGIHVPIYCFLVSHGDRHVLFDLGVRRDWDNYAPKTVDLIRRTTQCHAEKNVSEILDAHANAVDTDAAAAAAAAAVRSTDIEAVIWSHHHFDHIGDPSTFPASTALVVGPGVPEVCWPGYPRNPEAMVLDADIAGREVREIDFSAHPLRVGRFDAFDYFGDGSFYLLDAPGHSVGHITALARVTAGDGEDSFVFMGADACHHPGVLRPSAYLPLPVQMELDMAQKQPTAAATASSRSGVCACPGEAFQRVQRNGDAAEPFFVVSPVLFPDRPAAMETVRKIAEMDAADNVFVILAHDESILGRIDLFPREINGWRARGLGSETRWLFCKDFGGAIDVQE</sequence>
<organism evidence="7 8">
    <name type="scientific">Lasiosphaeria miniovina</name>
    <dbReference type="NCBI Taxonomy" id="1954250"/>
    <lineage>
        <taxon>Eukaryota</taxon>
        <taxon>Fungi</taxon>
        <taxon>Dikarya</taxon>
        <taxon>Ascomycota</taxon>
        <taxon>Pezizomycotina</taxon>
        <taxon>Sordariomycetes</taxon>
        <taxon>Sordariomycetidae</taxon>
        <taxon>Sordariales</taxon>
        <taxon>Lasiosphaeriaceae</taxon>
        <taxon>Lasiosphaeria</taxon>
    </lineage>
</organism>
<dbReference type="EMBL" id="JAUIRO010000003">
    <property type="protein sequence ID" value="KAK0723561.1"/>
    <property type="molecule type" value="Genomic_DNA"/>
</dbReference>
<proteinExistence type="inferred from homology"/>
<dbReference type="GeneID" id="85317334"/>
<evidence type="ECO:0000313" key="7">
    <source>
        <dbReference type="EMBL" id="KAK0723561.1"/>
    </source>
</evidence>
<dbReference type="Proteomes" id="UP001172101">
    <property type="component" value="Unassembled WGS sequence"/>
</dbReference>
<keyword evidence="4" id="KW-0862">Zinc</keyword>
<evidence type="ECO:0000313" key="8">
    <source>
        <dbReference type="Proteomes" id="UP001172101"/>
    </source>
</evidence>
<dbReference type="CDD" id="cd07730">
    <property type="entry name" value="metallo-hydrolase-like_MBL-fold"/>
    <property type="match status" value="1"/>
</dbReference>
<dbReference type="SMART" id="SM00849">
    <property type="entry name" value="Lactamase_B"/>
    <property type="match status" value="1"/>
</dbReference>